<dbReference type="CDD" id="cd07012">
    <property type="entry name" value="PBP2_Bug_TTT"/>
    <property type="match status" value="1"/>
</dbReference>
<reference evidence="3 4" key="1">
    <citation type="journal article" date="2016" name="J. Microbiol.">
        <title>Dankookia rubra gen. nov., sp. nov., an alphaproteobacterium isolated from sediment of a shallow stream.</title>
        <authorList>
            <person name="Kim W.H."/>
            <person name="Kim D.H."/>
            <person name="Kang K."/>
            <person name="Ahn T.Y."/>
        </authorList>
    </citation>
    <scope>NUCLEOTIDE SEQUENCE [LARGE SCALE GENOMIC DNA]</scope>
    <source>
        <strain evidence="3 4">JCM30602</strain>
    </source>
</reference>
<feature type="signal peptide" evidence="2">
    <location>
        <begin position="1"/>
        <end position="26"/>
    </location>
</feature>
<dbReference type="Gene3D" id="3.40.190.150">
    <property type="entry name" value="Bordetella uptake gene, domain 1"/>
    <property type="match status" value="1"/>
</dbReference>
<evidence type="ECO:0000313" key="4">
    <source>
        <dbReference type="Proteomes" id="UP000295096"/>
    </source>
</evidence>
<dbReference type="PANTHER" id="PTHR42928:SF5">
    <property type="entry name" value="BLR1237 PROTEIN"/>
    <property type="match status" value="1"/>
</dbReference>
<proteinExistence type="inferred from homology"/>
<evidence type="ECO:0000256" key="1">
    <source>
        <dbReference type="ARBA" id="ARBA00006987"/>
    </source>
</evidence>
<comment type="similarity">
    <text evidence="1">Belongs to the UPF0065 (bug) family.</text>
</comment>
<feature type="chain" id="PRO_5020791338" evidence="2">
    <location>
        <begin position="27"/>
        <end position="335"/>
    </location>
</feature>
<comment type="caution">
    <text evidence="3">The sequence shown here is derived from an EMBL/GenBank/DDBJ whole genome shotgun (WGS) entry which is preliminary data.</text>
</comment>
<dbReference type="InterPro" id="IPR042100">
    <property type="entry name" value="Bug_dom1"/>
</dbReference>
<dbReference type="EMBL" id="SMSJ01000066">
    <property type="protein sequence ID" value="TDH59440.1"/>
    <property type="molecule type" value="Genomic_DNA"/>
</dbReference>
<dbReference type="Proteomes" id="UP000295096">
    <property type="component" value="Unassembled WGS sequence"/>
</dbReference>
<dbReference type="Pfam" id="PF03401">
    <property type="entry name" value="TctC"/>
    <property type="match status" value="1"/>
</dbReference>
<dbReference type="InterPro" id="IPR005064">
    <property type="entry name" value="BUG"/>
</dbReference>
<dbReference type="PANTHER" id="PTHR42928">
    <property type="entry name" value="TRICARBOXYLATE-BINDING PROTEIN"/>
    <property type="match status" value="1"/>
</dbReference>
<name>A0A4R5Q8Z8_9PROT</name>
<sequence>MPITAPAATRRAVLLGGLAAPLLARAQPIAGGRPVRLVVPYAAGGAVDMVGRLVAERMGPALGQEVVVDNRSGAAGIVGADAVAKARPDGGTLGVIGMTTLCAYKALYSKLPFDPDTAFAPVSQVSAGTVVCCVNPARAREEGWTDFRALVAWARQRPEQLRFGYAGVGTTAHFMVAALQQATGAKLLMVTYRGGAPAVADLQAGVIDMMFELTPGLTPLIESGDALPLAVGSRERLPALPQVPAMGEFGDLGLADYDIQAWEAVMAPAGTPPETLARLNAAVRAAGDNPALAERLRPTGFRVATSASPGALAGKIRDEIPLWRRLVEVSGAKLD</sequence>
<dbReference type="Gene3D" id="3.40.190.10">
    <property type="entry name" value="Periplasmic binding protein-like II"/>
    <property type="match status" value="1"/>
</dbReference>
<protein>
    <submittedName>
        <fullName evidence="3">Tripartite tricarboxylate transporter substrate binding protein</fullName>
    </submittedName>
</protein>
<keyword evidence="2" id="KW-0732">Signal</keyword>
<dbReference type="AlphaFoldDB" id="A0A4R5Q8Z8"/>
<dbReference type="SUPFAM" id="SSF53850">
    <property type="entry name" value="Periplasmic binding protein-like II"/>
    <property type="match status" value="1"/>
</dbReference>
<dbReference type="RefSeq" id="WP_133291764.1">
    <property type="nucleotide sequence ID" value="NZ_SMSJ01000066.1"/>
</dbReference>
<accession>A0A4R5Q8Z8</accession>
<gene>
    <name evidence="3" type="ORF">E2C06_27385</name>
</gene>
<dbReference type="PIRSF" id="PIRSF017082">
    <property type="entry name" value="YflP"/>
    <property type="match status" value="1"/>
</dbReference>
<organism evidence="3 4">
    <name type="scientific">Dankookia rubra</name>
    <dbReference type="NCBI Taxonomy" id="1442381"/>
    <lineage>
        <taxon>Bacteria</taxon>
        <taxon>Pseudomonadati</taxon>
        <taxon>Pseudomonadota</taxon>
        <taxon>Alphaproteobacteria</taxon>
        <taxon>Acetobacterales</taxon>
        <taxon>Roseomonadaceae</taxon>
        <taxon>Dankookia</taxon>
    </lineage>
</organism>
<keyword evidence="4" id="KW-1185">Reference proteome</keyword>
<evidence type="ECO:0000256" key="2">
    <source>
        <dbReference type="SAM" id="SignalP"/>
    </source>
</evidence>
<dbReference type="OrthoDB" id="7245085at2"/>
<evidence type="ECO:0000313" key="3">
    <source>
        <dbReference type="EMBL" id="TDH59440.1"/>
    </source>
</evidence>